<reference evidence="1" key="1">
    <citation type="submission" date="2014-11" db="EMBL/GenBank/DDBJ databases">
        <authorList>
            <person name="Amaro Gonzalez C."/>
        </authorList>
    </citation>
    <scope>NUCLEOTIDE SEQUENCE</scope>
</reference>
<accession>A0A0E9QSK6</accession>
<protein>
    <submittedName>
        <fullName evidence="1">Uncharacterized protein</fullName>
    </submittedName>
</protein>
<sequence length="62" mass="7302">MKEFQCNRTLHKAFTFTCSLSQADRRWFLKKTQINHFDVSLKFKSSCQKCHCIKSAVLIGNF</sequence>
<proteinExistence type="predicted"/>
<name>A0A0E9QSK6_ANGAN</name>
<reference evidence="1" key="2">
    <citation type="journal article" date="2015" name="Fish Shellfish Immunol.">
        <title>Early steps in the European eel (Anguilla anguilla)-Vibrio vulnificus interaction in the gills: Role of the RtxA13 toxin.</title>
        <authorList>
            <person name="Callol A."/>
            <person name="Pajuelo D."/>
            <person name="Ebbesson L."/>
            <person name="Teles M."/>
            <person name="MacKenzie S."/>
            <person name="Amaro C."/>
        </authorList>
    </citation>
    <scope>NUCLEOTIDE SEQUENCE</scope>
</reference>
<dbReference type="AlphaFoldDB" id="A0A0E9QSK6"/>
<dbReference type="EMBL" id="GBXM01088773">
    <property type="protein sequence ID" value="JAH19804.1"/>
    <property type="molecule type" value="Transcribed_RNA"/>
</dbReference>
<evidence type="ECO:0000313" key="1">
    <source>
        <dbReference type="EMBL" id="JAH19804.1"/>
    </source>
</evidence>
<organism evidence="1">
    <name type="scientific">Anguilla anguilla</name>
    <name type="common">European freshwater eel</name>
    <name type="synonym">Muraena anguilla</name>
    <dbReference type="NCBI Taxonomy" id="7936"/>
    <lineage>
        <taxon>Eukaryota</taxon>
        <taxon>Metazoa</taxon>
        <taxon>Chordata</taxon>
        <taxon>Craniata</taxon>
        <taxon>Vertebrata</taxon>
        <taxon>Euteleostomi</taxon>
        <taxon>Actinopterygii</taxon>
        <taxon>Neopterygii</taxon>
        <taxon>Teleostei</taxon>
        <taxon>Anguilliformes</taxon>
        <taxon>Anguillidae</taxon>
        <taxon>Anguilla</taxon>
    </lineage>
</organism>